<name>A0A081LAF7_9BACI</name>
<feature type="active site" description="Proton donor/acceptor" evidence="4">
    <location>
        <position position="136"/>
    </location>
</feature>
<protein>
    <submittedName>
        <fullName evidence="6">Sortase</fullName>
    </submittedName>
</protein>
<evidence type="ECO:0000256" key="2">
    <source>
        <dbReference type="PIRSR" id="PIRSR030150-1"/>
    </source>
</evidence>
<evidence type="ECO:0000256" key="4">
    <source>
        <dbReference type="PIRSR" id="PIRSR605754-1"/>
    </source>
</evidence>
<keyword evidence="5" id="KW-0472">Membrane</keyword>
<keyword evidence="1" id="KW-0378">Hydrolase</keyword>
<evidence type="ECO:0000256" key="1">
    <source>
        <dbReference type="ARBA" id="ARBA00022801"/>
    </source>
</evidence>
<dbReference type="Proteomes" id="UP000028091">
    <property type="component" value="Unassembled WGS sequence"/>
</dbReference>
<dbReference type="InterPro" id="IPR009835">
    <property type="entry name" value="SrtB"/>
</dbReference>
<dbReference type="EMBL" id="JOTP01000011">
    <property type="protein sequence ID" value="KEP26233.1"/>
    <property type="molecule type" value="Genomic_DNA"/>
</dbReference>
<proteinExistence type="predicted"/>
<organism evidence="6 7">
    <name type="scientific">Bacillus zhangzhouensis</name>
    <dbReference type="NCBI Taxonomy" id="1178540"/>
    <lineage>
        <taxon>Bacteria</taxon>
        <taxon>Bacillati</taxon>
        <taxon>Bacillota</taxon>
        <taxon>Bacilli</taxon>
        <taxon>Bacillales</taxon>
        <taxon>Bacillaceae</taxon>
        <taxon>Bacillus</taxon>
    </lineage>
</organism>
<evidence type="ECO:0000313" key="6">
    <source>
        <dbReference type="EMBL" id="KEP26233.1"/>
    </source>
</evidence>
<feature type="active site" description="Acyl-thioester intermediate" evidence="2">
    <location>
        <position position="229"/>
    </location>
</feature>
<dbReference type="CDD" id="cd05826">
    <property type="entry name" value="Sortase_B"/>
    <property type="match status" value="1"/>
</dbReference>
<feature type="transmembrane region" description="Helical" evidence="5">
    <location>
        <begin position="12"/>
        <end position="35"/>
    </location>
</feature>
<accession>A0A081LAF7</accession>
<feature type="site" description="Transition state stabilizer" evidence="3">
    <location>
        <position position="239"/>
    </location>
</feature>
<keyword evidence="7" id="KW-1185">Reference proteome</keyword>
<comment type="caution">
    <text evidence="6">The sequence shown here is derived from an EMBL/GenBank/DDBJ whole genome shotgun (WGS) entry which is preliminary data.</text>
</comment>
<dbReference type="PIRSF" id="PIRSF030150">
    <property type="entry name" value="UCP030150"/>
    <property type="match status" value="1"/>
</dbReference>
<dbReference type="OrthoDB" id="9806013at2"/>
<dbReference type="SUPFAM" id="SSF63817">
    <property type="entry name" value="Sortase"/>
    <property type="match status" value="1"/>
</dbReference>
<dbReference type="RefSeq" id="WP_034321844.1">
    <property type="nucleotide sequence ID" value="NZ_JOTP01000011.1"/>
</dbReference>
<gene>
    <name evidence="6" type="ORF">BA70_02950</name>
</gene>
<dbReference type="AlphaFoldDB" id="A0A081LAF7"/>
<evidence type="ECO:0000313" key="7">
    <source>
        <dbReference type="Proteomes" id="UP000028091"/>
    </source>
</evidence>
<evidence type="ECO:0000256" key="5">
    <source>
        <dbReference type="SAM" id="Phobius"/>
    </source>
</evidence>
<reference evidence="6 7" key="1">
    <citation type="submission" date="2012-09" db="EMBL/GenBank/DDBJ databases">
        <title>Genome Sequence of Bacillus sp. DW5-4.</title>
        <authorList>
            <person name="Lai Q."/>
            <person name="Liu Y."/>
            <person name="Shao Z."/>
        </authorList>
    </citation>
    <scope>NUCLEOTIDE SEQUENCE [LARGE SCALE GENOMIC DNA]</scope>
    <source>
        <strain evidence="6 7">DW5-4</strain>
    </source>
</reference>
<dbReference type="Pfam" id="PF04203">
    <property type="entry name" value="Sortase"/>
    <property type="match status" value="1"/>
</dbReference>
<dbReference type="NCBIfam" id="TIGR03064">
    <property type="entry name" value="sortase_srtB"/>
    <property type="match status" value="1"/>
</dbReference>
<keyword evidence="5" id="KW-1133">Transmembrane helix</keyword>
<dbReference type="eggNOG" id="COG4509">
    <property type="taxonomic scope" value="Bacteria"/>
</dbReference>
<sequence length="250" mass="29333">MKRGKRLWQRMLTIVCLGVFIYSGTAIGLELFGYYQNRQVLAKAQTMYGQEEEMNGKREPGKIRTSFDELRKVNDDIVGWINMKDTMIQYPIVQSRDNAFYLTRNYLKNDTRAGSIFMDYRNDVLHESPNTVVYGHRMRDGSMFAGLTNYLKKDFFNDHRTFQYDTLYQSYEAEIFAVYETTVDFDYIQTDFQDLGEYAQYLQAVRKKSIYQTRTDVSTDDLILTLSTCDHVLAPKNGRLVVQAKLKKVY</sequence>
<keyword evidence="5" id="KW-0812">Transmembrane</keyword>
<dbReference type="InterPro" id="IPR023365">
    <property type="entry name" value="Sortase_dom-sf"/>
</dbReference>
<dbReference type="GO" id="GO:0016787">
    <property type="term" value="F:hydrolase activity"/>
    <property type="evidence" value="ECO:0007669"/>
    <property type="project" value="UniProtKB-KW"/>
</dbReference>
<dbReference type="InterPro" id="IPR015986">
    <property type="entry name" value="SrtB_Firmicute"/>
</dbReference>
<dbReference type="Gene3D" id="2.40.260.10">
    <property type="entry name" value="Sortase"/>
    <property type="match status" value="1"/>
</dbReference>
<evidence type="ECO:0000256" key="3">
    <source>
        <dbReference type="PIRSR" id="PIRSR030150-2"/>
    </source>
</evidence>
<dbReference type="InterPro" id="IPR005754">
    <property type="entry name" value="Sortase"/>
</dbReference>